<gene>
    <name evidence="1" type="ORF">I603_2783</name>
</gene>
<evidence type="ECO:0000313" key="1">
    <source>
        <dbReference type="EMBL" id="OBV09887.1"/>
    </source>
</evidence>
<organism evidence="1 2">
    <name type="scientific">Erythrobacter dokdonensis DSW-74</name>
    <dbReference type="NCBI Taxonomy" id="1300349"/>
    <lineage>
        <taxon>Bacteria</taxon>
        <taxon>Pseudomonadati</taxon>
        <taxon>Pseudomonadota</taxon>
        <taxon>Alphaproteobacteria</taxon>
        <taxon>Sphingomonadales</taxon>
        <taxon>Erythrobacteraceae</taxon>
        <taxon>Erythrobacter/Porphyrobacter group</taxon>
        <taxon>Erythrobacter</taxon>
    </lineage>
</organism>
<reference evidence="1 2" key="1">
    <citation type="submission" date="2016-06" db="EMBL/GenBank/DDBJ databases">
        <title>Genome sequence of Porphyrobacter dokdonensis DSW-74.</title>
        <authorList>
            <person name="Kim J.F."/>
            <person name="Song J.Y."/>
        </authorList>
    </citation>
    <scope>NUCLEOTIDE SEQUENCE [LARGE SCALE GENOMIC DNA]</scope>
    <source>
        <strain evidence="1 2">DSW-74</strain>
    </source>
</reference>
<name>A0A1A7BES4_9SPHN</name>
<accession>A0A1A7BES4</accession>
<dbReference type="AlphaFoldDB" id="A0A1A7BES4"/>
<protein>
    <submittedName>
        <fullName evidence="1">Uncharacterized protein</fullName>
    </submittedName>
</protein>
<sequence length="230" mass="25402">MLAGAMVAALPVSLPAAAETREAYLESLRMICAPGCKGPRDLLRSARKEGRGGDQDIAGIIDVADVSMWNGKYMLHSDIPDALFGPRAGSQTPLSLQPLTEPNIIVIEMDEATFFNLLNVPTPQEQAAMQAESERNGGIVVERDRRRNLTKPTLATLRTMFRNRRVVVRGKPRLEAVFVGARRDFRRKKLFIELDDAGDLAFLPRYDRNGEPIFDGPLEGLRTAYAATGH</sequence>
<evidence type="ECO:0000313" key="2">
    <source>
        <dbReference type="Proteomes" id="UP000092484"/>
    </source>
</evidence>
<dbReference type="PATRIC" id="fig|1300349.4.peg.2772"/>
<dbReference type="STRING" id="1300349.I603_2783"/>
<comment type="caution">
    <text evidence="1">The sequence shown here is derived from an EMBL/GenBank/DDBJ whole genome shotgun (WGS) entry which is preliminary data.</text>
</comment>
<keyword evidence="2" id="KW-1185">Reference proteome</keyword>
<dbReference type="EMBL" id="LZYB01000009">
    <property type="protein sequence ID" value="OBV09887.1"/>
    <property type="molecule type" value="Genomic_DNA"/>
</dbReference>
<proteinExistence type="predicted"/>
<dbReference type="Proteomes" id="UP000092484">
    <property type="component" value="Unassembled WGS sequence"/>
</dbReference>